<evidence type="ECO:0000256" key="12">
    <source>
        <dbReference type="ARBA" id="ARBA00029354"/>
    </source>
</evidence>
<comment type="subunit">
    <text evidence="13">Homodimer which binds Holliday junction (HJ) DNA. The HJ becomes 2-fold symmetrical on binding to RuvC with unstacked arms; it has a different conformation from HJ DNA in complex with RuvA. In the full resolvosome a probable DNA-RuvA(4)-RuvB(12)-RuvC(2) complex forms which resolves the HJ.</text>
</comment>
<keyword evidence="8 13" id="KW-0460">Magnesium</keyword>
<feature type="active site" evidence="13">
    <location>
        <position position="7"/>
    </location>
</feature>
<feature type="binding site" evidence="13">
    <location>
        <position position="67"/>
    </location>
    <ligand>
        <name>Mg(2+)</name>
        <dbReference type="ChEBI" id="CHEBI:18420"/>
        <label>2</label>
    </ligand>
</feature>
<comment type="catalytic activity">
    <reaction evidence="12 13">
        <text>Endonucleolytic cleavage at a junction such as a reciprocal single-stranded crossover between two homologous DNA duplexes (Holliday junction).</text>
        <dbReference type="EC" id="3.1.21.10"/>
    </reaction>
</comment>
<feature type="binding site" evidence="13">
    <location>
        <position position="139"/>
    </location>
    <ligand>
        <name>Mg(2+)</name>
        <dbReference type="ChEBI" id="CHEBI:18420"/>
        <label>1</label>
    </ligand>
</feature>
<keyword evidence="10 13" id="KW-0233">DNA recombination</keyword>
<evidence type="ECO:0000256" key="2">
    <source>
        <dbReference type="ARBA" id="ARBA00022490"/>
    </source>
</evidence>
<dbReference type="Proteomes" id="UP000557717">
    <property type="component" value="Unassembled WGS sequence"/>
</dbReference>
<evidence type="ECO:0000256" key="7">
    <source>
        <dbReference type="ARBA" id="ARBA00022801"/>
    </source>
</evidence>
<dbReference type="SUPFAM" id="SSF53098">
    <property type="entry name" value="Ribonuclease H-like"/>
    <property type="match status" value="1"/>
</dbReference>
<evidence type="ECO:0000256" key="10">
    <source>
        <dbReference type="ARBA" id="ARBA00023172"/>
    </source>
</evidence>
<dbReference type="InterPro" id="IPR020563">
    <property type="entry name" value="X-over_junc_endoDNase_Mg_BS"/>
</dbReference>
<dbReference type="Pfam" id="PF02075">
    <property type="entry name" value="RuvC"/>
    <property type="match status" value="1"/>
</dbReference>
<dbReference type="FunFam" id="3.30.420.10:FF:000002">
    <property type="entry name" value="Crossover junction endodeoxyribonuclease RuvC"/>
    <property type="match status" value="1"/>
</dbReference>
<feature type="binding site" evidence="13">
    <location>
        <position position="7"/>
    </location>
    <ligand>
        <name>Mg(2+)</name>
        <dbReference type="ChEBI" id="CHEBI:18420"/>
        <label>1</label>
    </ligand>
</feature>
<dbReference type="EMBL" id="JACHFD010000001">
    <property type="protein sequence ID" value="MBB5350015.1"/>
    <property type="molecule type" value="Genomic_DNA"/>
</dbReference>
<dbReference type="Gene3D" id="3.30.420.10">
    <property type="entry name" value="Ribonuclease H-like superfamily/Ribonuclease H"/>
    <property type="match status" value="1"/>
</dbReference>
<keyword evidence="9 13" id="KW-0238">DNA-binding</keyword>
<dbReference type="RefSeq" id="WP_184014978.1">
    <property type="nucleotide sequence ID" value="NZ_JACHFD010000001.1"/>
</dbReference>
<dbReference type="EC" id="3.1.21.10" evidence="13 14"/>
<dbReference type="PRINTS" id="PR00696">
    <property type="entry name" value="RSOLVASERUVC"/>
</dbReference>
<keyword evidence="4 13" id="KW-0479">Metal-binding</keyword>
<evidence type="ECO:0000256" key="6">
    <source>
        <dbReference type="ARBA" id="ARBA00022763"/>
    </source>
</evidence>
<dbReference type="GO" id="GO:0005737">
    <property type="term" value="C:cytoplasm"/>
    <property type="evidence" value="ECO:0007669"/>
    <property type="project" value="UniProtKB-SubCell"/>
</dbReference>
<evidence type="ECO:0000256" key="5">
    <source>
        <dbReference type="ARBA" id="ARBA00022759"/>
    </source>
</evidence>
<keyword evidence="2 13" id="KW-0963">Cytoplasm</keyword>
<feature type="active site" evidence="13">
    <location>
        <position position="67"/>
    </location>
</feature>
<proteinExistence type="inferred from homology"/>
<dbReference type="GO" id="GO:0000287">
    <property type="term" value="F:magnesium ion binding"/>
    <property type="evidence" value="ECO:0007669"/>
    <property type="project" value="UniProtKB-UniRule"/>
</dbReference>
<feature type="active site" evidence="13">
    <location>
        <position position="139"/>
    </location>
</feature>
<dbReference type="PANTHER" id="PTHR30194">
    <property type="entry name" value="CROSSOVER JUNCTION ENDODEOXYRIBONUCLEASE RUVC"/>
    <property type="match status" value="1"/>
</dbReference>
<evidence type="ECO:0000256" key="4">
    <source>
        <dbReference type="ARBA" id="ARBA00022723"/>
    </source>
</evidence>
<evidence type="ECO:0000256" key="1">
    <source>
        <dbReference type="ARBA" id="ARBA00009518"/>
    </source>
</evidence>
<organism evidence="15 16">
    <name type="scientific">Haloferula luteola</name>
    <dbReference type="NCBI Taxonomy" id="595692"/>
    <lineage>
        <taxon>Bacteria</taxon>
        <taxon>Pseudomonadati</taxon>
        <taxon>Verrucomicrobiota</taxon>
        <taxon>Verrucomicrobiia</taxon>
        <taxon>Verrucomicrobiales</taxon>
        <taxon>Verrucomicrobiaceae</taxon>
        <taxon>Haloferula</taxon>
    </lineage>
</organism>
<comment type="caution">
    <text evidence="15">The sequence shown here is derived from an EMBL/GenBank/DDBJ whole genome shotgun (WGS) entry which is preliminary data.</text>
</comment>
<evidence type="ECO:0000313" key="15">
    <source>
        <dbReference type="EMBL" id="MBB5350015.1"/>
    </source>
</evidence>
<evidence type="ECO:0000256" key="9">
    <source>
        <dbReference type="ARBA" id="ARBA00023125"/>
    </source>
</evidence>
<evidence type="ECO:0000256" key="14">
    <source>
        <dbReference type="NCBIfam" id="TIGR00228"/>
    </source>
</evidence>
<comment type="function">
    <text evidence="13">The RuvA-RuvB-RuvC complex processes Holliday junction (HJ) DNA during genetic recombination and DNA repair. Endonuclease that resolves HJ intermediates. Cleaves cruciform DNA by making single-stranded nicks across the HJ at symmetrical positions within the homologous arms, yielding a 5'-phosphate and a 3'-hydroxyl group; requires a central core of homology in the junction. The consensus cleavage sequence is 5'-(A/T)TT(C/G)-3'. Cleavage occurs on the 3'-side of the TT dinucleotide at the point of strand exchange. HJ branch migration catalyzed by RuvA-RuvB allows RuvC to scan DNA until it finds its consensus sequence, where it cleaves and resolves the cruciform DNA.</text>
</comment>
<gene>
    <name evidence="13" type="primary">ruvC</name>
    <name evidence="15" type="ORF">HNR46_000236</name>
</gene>
<sequence length="167" mass="17749">MRVLSIDPAIRNTGYAVLEGDHRSARVIVYEVISIPARIAQSAALAAVRTHLAHVIRTHQPDEVAVEGIIYVQSHRTAITMGAARAASLIAAADAGLPIYEYAPTKVKQAVVGNGRADKAQVAFMIRALLGLSETPAHDAADALAIALAHLQANDPLKARLLDRKPI</sequence>
<evidence type="ECO:0000256" key="8">
    <source>
        <dbReference type="ARBA" id="ARBA00022842"/>
    </source>
</evidence>
<dbReference type="GO" id="GO:0048476">
    <property type="term" value="C:Holliday junction resolvase complex"/>
    <property type="evidence" value="ECO:0007669"/>
    <property type="project" value="UniProtKB-UniRule"/>
</dbReference>
<dbReference type="GO" id="GO:0006281">
    <property type="term" value="P:DNA repair"/>
    <property type="evidence" value="ECO:0007669"/>
    <property type="project" value="UniProtKB-UniRule"/>
</dbReference>
<evidence type="ECO:0000256" key="13">
    <source>
        <dbReference type="HAMAP-Rule" id="MF_00034"/>
    </source>
</evidence>
<dbReference type="InterPro" id="IPR036397">
    <property type="entry name" value="RNaseH_sf"/>
</dbReference>
<dbReference type="NCBIfam" id="TIGR00228">
    <property type="entry name" value="ruvC"/>
    <property type="match status" value="1"/>
</dbReference>
<evidence type="ECO:0000256" key="11">
    <source>
        <dbReference type="ARBA" id="ARBA00023204"/>
    </source>
</evidence>
<dbReference type="AlphaFoldDB" id="A0A840UWB2"/>
<comment type="subcellular location">
    <subcellularLocation>
        <location evidence="13">Cytoplasm</location>
    </subcellularLocation>
</comment>
<dbReference type="InterPro" id="IPR012337">
    <property type="entry name" value="RNaseH-like_sf"/>
</dbReference>
<dbReference type="GO" id="GO:0008821">
    <property type="term" value="F:crossover junction DNA endonuclease activity"/>
    <property type="evidence" value="ECO:0007669"/>
    <property type="project" value="UniProtKB-UniRule"/>
</dbReference>
<keyword evidence="11 13" id="KW-0234">DNA repair</keyword>
<accession>A0A840UWB2</accession>
<dbReference type="PANTHER" id="PTHR30194:SF3">
    <property type="entry name" value="CROSSOVER JUNCTION ENDODEOXYRIBONUCLEASE RUVC"/>
    <property type="match status" value="1"/>
</dbReference>
<dbReference type="CDD" id="cd16962">
    <property type="entry name" value="RuvC"/>
    <property type="match status" value="1"/>
</dbReference>
<evidence type="ECO:0000256" key="3">
    <source>
        <dbReference type="ARBA" id="ARBA00022722"/>
    </source>
</evidence>
<keyword evidence="16" id="KW-1185">Reference proteome</keyword>
<dbReference type="HAMAP" id="MF_00034">
    <property type="entry name" value="RuvC"/>
    <property type="match status" value="1"/>
</dbReference>
<dbReference type="GO" id="GO:0006310">
    <property type="term" value="P:DNA recombination"/>
    <property type="evidence" value="ECO:0007669"/>
    <property type="project" value="UniProtKB-UniRule"/>
</dbReference>
<keyword evidence="5 13" id="KW-0255">Endonuclease</keyword>
<keyword evidence="7 13" id="KW-0378">Hydrolase</keyword>
<name>A0A840UWB2_9BACT</name>
<protein>
    <recommendedName>
        <fullName evidence="13 14">Crossover junction endodeoxyribonuclease RuvC</fullName>
        <ecNumber evidence="13 14">3.1.21.10</ecNumber>
    </recommendedName>
    <alternativeName>
        <fullName evidence="13">Holliday junction nuclease RuvC</fullName>
    </alternativeName>
    <alternativeName>
        <fullName evidence="13">Holliday junction resolvase RuvC</fullName>
    </alternativeName>
</protein>
<comment type="similarity">
    <text evidence="1 13">Belongs to the RuvC family.</text>
</comment>
<dbReference type="InterPro" id="IPR002176">
    <property type="entry name" value="X-over_junc_endoDNase_RuvC"/>
</dbReference>
<evidence type="ECO:0000313" key="16">
    <source>
        <dbReference type="Proteomes" id="UP000557717"/>
    </source>
</evidence>
<comment type="cofactor">
    <cofactor evidence="13">
        <name>Mg(2+)</name>
        <dbReference type="ChEBI" id="CHEBI:18420"/>
    </cofactor>
    <text evidence="13">Binds 2 Mg(2+) ion per subunit.</text>
</comment>
<reference evidence="15 16" key="1">
    <citation type="submission" date="2020-08" db="EMBL/GenBank/DDBJ databases">
        <title>Genomic Encyclopedia of Type Strains, Phase IV (KMG-IV): sequencing the most valuable type-strain genomes for metagenomic binning, comparative biology and taxonomic classification.</title>
        <authorList>
            <person name="Goeker M."/>
        </authorList>
    </citation>
    <scope>NUCLEOTIDE SEQUENCE [LARGE SCALE GENOMIC DNA]</scope>
    <source>
        <strain evidence="15 16">YC6886</strain>
    </source>
</reference>
<dbReference type="PROSITE" id="PS01321">
    <property type="entry name" value="RUVC"/>
    <property type="match status" value="1"/>
</dbReference>
<dbReference type="GO" id="GO:0003677">
    <property type="term" value="F:DNA binding"/>
    <property type="evidence" value="ECO:0007669"/>
    <property type="project" value="UniProtKB-KW"/>
</dbReference>
<keyword evidence="3 13" id="KW-0540">Nuclease</keyword>
<keyword evidence="6 13" id="KW-0227">DNA damage</keyword>